<evidence type="ECO:0000256" key="4">
    <source>
        <dbReference type="SAM" id="SignalP"/>
    </source>
</evidence>
<gene>
    <name evidence="5" type="ORF">CJ030_MR6G007202</name>
</gene>
<evidence type="ECO:0000256" key="3">
    <source>
        <dbReference type="PIRNR" id="PIRNR002674"/>
    </source>
</evidence>
<evidence type="ECO:0000256" key="1">
    <source>
        <dbReference type="ARBA" id="ARBA00022729"/>
    </source>
</evidence>
<keyword evidence="1 4" id="KW-0732">Signal</keyword>
<dbReference type="InterPro" id="IPR005519">
    <property type="entry name" value="Acid_phosphat_B-like"/>
</dbReference>
<name>A0A6A1VDR4_9ROSI</name>
<dbReference type="Pfam" id="PF03767">
    <property type="entry name" value="Acid_phosphat_B"/>
    <property type="match status" value="1"/>
</dbReference>
<dbReference type="OrthoDB" id="59415at2759"/>
<comment type="similarity">
    <text evidence="3">Belongs to the APS1/VSP family.</text>
</comment>
<reference evidence="5 6" key="1">
    <citation type="journal article" date="2019" name="Plant Biotechnol. J.">
        <title>The red bayberry genome and genetic basis of sex determination.</title>
        <authorList>
            <person name="Jia H.M."/>
            <person name="Jia H.J."/>
            <person name="Cai Q.L."/>
            <person name="Wang Y."/>
            <person name="Zhao H.B."/>
            <person name="Yang W.F."/>
            <person name="Wang G.Y."/>
            <person name="Li Y.H."/>
            <person name="Zhan D.L."/>
            <person name="Shen Y.T."/>
            <person name="Niu Q.F."/>
            <person name="Chang L."/>
            <person name="Qiu J."/>
            <person name="Zhao L."/>
            <person name="Xie H.B."/>
            <person name="Fu W.Y."/>
            <person name="Jin J."/>
            <person name="Li X.W."/>
            <person name="Jiao Y."/>
            <person name="Zhou C.C."/>
            <person name="Tu T."/>
            <person name="Chai C.Y."/>
            <person name="Gao J.L."/>
            <person name="Fan L.J."/>
            <person name="van de Weg E."/>
            <person name="Wang J.Y."/>
            <person name="Gao Z.S."/>
        </authorList>
    </citation>
    <scope>NUCLEOTIDE SEQUENCE [LARGE SCALE GENOMIC DNA]</scope>
    <source>
        <tissue evidence="5">Leaves</tissue>
    </source>
</reference>
<dbReference type="Proteomes" id="UP000516437">
    <property type="component" value="Chromosome 6"/>
</dbReference>
<dbReference type="AlphaFoldDB" id="A0A6A1VDR4"/>
<keyword evidence="6" id="KW-1185">Reference proteome</keyword>
<dbReference type="Gene3D" id="3.40.50.1000">
    <property type="entry name" value="HAD superfamily/HAD-like"/>
    <property type="match status" value="1"/>
</dbReference>
<dbReference type="GO" id="GO:0045735">
    <property type="term" value="F:nutrient reservoir activity"/>
    <property type="evidence" value="ECO:0007669"/>
    <property type="project" value="UniProtKB-UniRule"/>
</dbReference>
<dbReference type="InterPro" id="IPR010028">
    <property type="entry name" value="Acid_phosphatase_pln"/>
</dbReference>
<evidence type="ECO:0000256" key="2">
    <source>
        <dbReference type="ARBA" id="ARBA00023180"/>
    </source>
</evidence>
<dbReference type="InterPro" id="IPR023214">
    <property type="entry name" value="HAD_sf"/>
</dbReference>
<dbReference type="NCBIfam" id="TIGR01675">
    <property type="entry name" value="plant-AP"/>
    <property type="match status" value="1"/>
</dbReference>
<evidence type="ECO:0000313" key="5">
    <source>
        <dbReference type="EMBL" id="KAB1209250.1"/>
    </source>
</evidence>
<protein>
    <submittedName>
        <fullName evidence="5">Acid phosphatase 1</fullName>
    </submittedName>
</protein>
<dbReference type="PIRSF" id="PIRSF002674">
    <property type="entry name" value="VSP"/>
    <property type="match status" value="1"/>
</dbReference>
<dbReference type="PANTHER" id="PTHR31284">
    <property type="entry name" value="ACID PHOSPHATASE-LIKE PROTEIN"/>
    <property type="match status" value="1"/>
</dbReference>
<accession>A0A6A1VDR4</accession>
<comment type="caution">
    <text evidence="5">The sequence shown here is derived from an EMBL/GenBank/DDBJ whole genome shotgun (WGS) entry which is preliminary data.</text>
</comment>
<dbReference type="EMBL" id="RXIC02000024">
    <property type="protein sequence ID" value="KAB1209250.1"/>
    <property type="molecule type" value="Genomic_DNA"/>
</dbReference>
<dbReference type="InterPro" id="IPR036412">
    <property type="entry name" value="HAD-like_sf"/>
</dbReference>
<feature type="signal peptide" evidence="4">
    <location>
        <begin position="1"/>
        <end position="23"/>
    </location>
</feature>
<feature type="chain" id="PRO_5025371353" evidence="4">
    <location>
        <begin position="24"/>
        <end position="261"/>
    </location>
</feature>
<dbReference type="InterPro" id="IPR014403">
    <property type="entry name" value="APS1/VSP"/>
</dbReference>
<keyword evidence="2" id="KW-0325">Glycoprotein</keyword>
<dbReference type="CDD" id="cd07535">
    <property type="entry name" value="HAD_VSP"/>
    <property type="match status" value="1"/>
</dbReference>
<dbReference type="SUPFAM" id="SSF56784">
    <property type="entry name" value="HAD-like"/>
    <property type="match status" value="1"/>
</dbReference>
<sequence>MASRQSLLAIVPFIVCLVSTTASQSILQVTQENTFSGHRNIRIGDHLYCDSWRFSVETNDAGYWSTIPARCEGFVEDYMTGEQYLSDSEFVAEDSFAFAKTVEIAGDGRDAWVFDIDETLLSNLPYYAEHGFGSETYDENSWDSWVYLAEAPALPASLNLYKQLEQLGFTIFLLTGRGESQRNVTEKNLLYAGFSNWERLILRGPSDEGKPAIVYKSEKRSDLRDEGYMIHGSSGDQWSDLLGFAVARRSFKLPNPMYYIA</sequence>
<evidence type="ECO:0000313" key="6">
    <source>
        <dbReference type="Proteomes" id="UP000516437"/>
    </source>
</evidence>
<dbReference type="GO" id="GO:0003993">
    <property type="term" value="F:acid phosphatase activity"/>
    <property type="evidence" value="ECO:0007669"/>
    <property type="project" value="InterPro"/>
</dbReference>
<keyword evidence="3" id="KW-0758">Storage protein</keyword>
<comment type="function">
    <text evidence="3">May function as somatic storage protein during early seedling development.</text>
</comment>
<proteinExistence type="inferred from homology"/>
<organism evidence="5 6">
    <name type="scientific">Morella rubra</name>
    <name type="common">Chinese bayberry</name>
    <dbReference type="NCBI Taxonomy" id="262757"/>
    <lineage>
        <taxon>Eukaryota</taxon>
        <taxon>Viridiplantae</taxon>
        <taxon>Streptophyta</taxon>
        <taxon>Embryophyta</taxon>
        <taxon>Tracheophyta</taxon>
        <taxon>Spermatophyta</taxon>
        <taxon>Magnoliopsida</taxon>
        <taxon>eudicotyledons</taxon>
        <taxon>Gunneridae</taxon>
        <taxon>Pentapetalae</taxon>
        <taxon>rosids</taxon>
        <taxon>fabids</taxon>
        <taxon>Fagales</taxon>
        <taxon>Myricaceae</taxon>
        <taxon>Morella</taxon>
    </lineage>
</organism>
<dbReference type="PANTHER" id="PTHR31284:SF10">
    <property type="entry name" value="ACID PHOSPHATASE-LIKE PROTEIN"/>
    <property type="match status" value="1"/>
</dbReference>